<keyword evidence="1" id="KW-1133">Transmembrane helix</keyword>
<organism evidence="2 3">
    <name type="scientific">Tumebacillus algifaecis</name>
    <dbReference type="NCBI Taxonomy" id="1214604"/>
    <lineage>
        <taxon>Bacteria</taxon>
        <taxon>Bacillati</taxon>
        <taxon>Bacillota</taxon>
        <taxon>Bacilli</taxon>
        <taxon>Bacillales</taxon>
        <taxon>Alicyclobacillaceae</taxon>
        <taxon>Tumebacillus</taxon>
    </lineage>
</organism>
<evidence type="ECO:0000313" key="3">
    <source>
        <dbReference type="Proteomes" id="UP000214688"/>
    </source>
</evidence>
<dbReference type="AlphaFoldDB" id="A0A223D441"/>
<dbReference type="RefSeq" id="WP_094237450.1">
    <property type="nucleotide sequence ID" value="NZ_CP022657.1"/>
</dbReference>
<dbReference type="InterPro" id="IPR045629">
    <property type="entry name" value="DUF6232"/>
</dbReference>
<feature type="transmembrane region" description="Helical" evidence="1">
    <location>
        <begin position="48"/>
        <end position="72"/>
    </location>
</feature>
<name>A0A223D441_9BACL</name>
<dbReference type="EMBL" id="CP022657">
    <property type="protein sequence ID" value="ASS76217.1"/>
    <property type="molecule type" value="Genomic_DNA"/>
</dbReference>
<feature type="transmembrane region" description="Helical" evidence="1">
    <location>
        <begin position="78"/>
        <end position="95"/>
    </location>
</feature>
<sequence length="144" mass="16224">MEQIYFHEQVSGTEVMISDKVLRIGQKTFVSDQITTVEVKKSVTRKNVLFYFLLVCFGSYIALQTSIFTFVLSDVVRQAGFGVALVSLVLIWLTGRKQTHFTLRIGSASGVEDVFRSNESHTAMLLLERINAALASREQEKTLE</sequence>
<dbReference type="OrthoDB" id="2381966at2"/>
<evidence type="ECO:0000256" key="1">
    <source>
        <dbReference type="SAM" id="Phobius"/>
    </source>
</evidence>
<evidence type="ECO:0000313" key="2">
    <source>
        <dbReference type="EMBL" id="ASS76217.1"/>
    </source>
</evidence>
<reference evidence="2 3" key="1">
    <citation type="journal article" date="2015" name="Int. J. Syst. Evol. Microbiol.">
        <title>Tumebacillus algifaecis sp. nov., isolated from decomposing algal scum.</title>
        <authorList>
            <person name="Wu Y.F."/>
            <person name="Zhang B."/>
            <person name="Xing P."/>
            <person name="Wu Q.L."/>
            <person name="Liu S.J."/>
        </authorList>
    </citation>
    <scope>NUCLEOTIDE SEQUENCE [LARGE SCALE GENOMIC DNA]</scope>
    <source>
        <strain evidence="2 3">THMBR28</strain>
    </source>
</reference>
<protein>
    <submittedName>
        <fullName evidence="2">Uncharacterized protein</fullName>
    </submittedName>
</protein>
<keyword evidence="1" id="KW-0812">Transmembrane</keyword>
<proteinExistence type="predicted"/>
<dbReference type="KEGG" id="tab:CIG75_15560"/>
<dbReference type="Proteomes" id="UP000214688">
    <property type="component" value="Chromosome"/>
</dbReference>
<keyword evidence="1" id="KW-0472">Membrane</keyword>
<gene>
    <name evidence="2" type="ORF">CIG75_15560</name>
</gene>
<keyword evidence="3" id="KW-1185">Reference proteome</keyword>
<dbReference type="Pfam" id="PF19744">
    <property type="entry name" value="DUF6232"/>
    <property type="match status" value="1"/>
</dbReference>
<accession>A0A223D441</accession>